<dbReference type="InterPro" id="IPR045865">
    <property type="entry name" value="ACT-like_dom_sf"/>
</dbReference>
<evidence type="ECO:0000313" key="12">
    <source>
        <dbReference type="EMBL" id="TGJ76503.1"/>
    </source>
</evidence>
<proteinExistence type="inferred from homology"/>
<keyword evidence="7 12" id="KW-0418">Kinase</keyword>
<keyword evidence="6" id="KW-0547">Nucleotide-binding</keyword>
<evidence type="ECO:0000256" key="3">
    <source>
        <dbReference type="ARBA" id="ARBA00010122"/>
    </source>
</evidence>
<evidence type="ECO:0000256" key="5">
    <source>
        <dbReference type="ARBA" id="ARBA00022679"/>
    </source>
</evidence>
<keyword evidence="8" id="KW-0067">ATP-binding</keyword>
<evidence type="ECO:0000256" key="9">
    <source>
        <dbReference type="ARBA" id="ARBA00023154"/>
    </source>
</evidence>
<comment type="pathway">
    <text evidence="1">Amino-acid biosynthesis; L-methionine biosynthesis via de novo pathway; L-homoserine from L-aspartate: step 1/3.</text>
</comment>
<evidence type="ECO:0000259" key="11">
    <source>
        <dbReference type="PROSITE" id="PS51671"/>
    </source>
</evidence>
<evidence type="ECO:0000256" key="10">
    <source>
        <dbReference type="ARBA" id="ARBA00047872"/>
    </source>
</evidence>
<comment type="catalytic activity">
    <reaction evidence="10">
        <text>L-aspartate + ATP = 4-phospho-L-aspartate + ADP</text>
        <dbReference type="Rhea" id="RHEA:23776"/>
        <dbReference type="ChEBI" id="CHEBI:29991"/>
        <dbReference type="ChEBI" id="CHEBI:30616"/>
        <dbReference type="ChEBI" id="CHEBI:57535"/>
        <dbReference type="ChEBI" id="CHEBI:456216"/>
        <dbReference type="EC" id="2.7.2.4"/>
    </reaction>
</comment>
<dbReference type="PROSITE" id="PS51671">
    <property type="entry name" value="ACT"/>
    <property type="match status" value="1"/>
</dbReference>
<dbReference type="CDD" id="cd04891">
    <property type="entry name" value="ACT_AK-LysC-DapG-like_1"/>
    <property type="match status" value="1"/>
</dbReference>
<evidence type="ECO:0000256" key="7">
    <source>
        <dbReference type="ARBA" id="ARBA00022777"/>
    </source>
</evidence>
<dbReference type="GO" id="GO:0004072">
    <property type="term" value="F:aspartate kinase activity"/>
    <property type="evidence" value="ECO:0007669"/>
    <property type="project" value="UniProtKB-EC"/>
</dbReference>
<dbReference type="RefSeq" id="WP_135659221.1">
    <property type="nucleotide sequence ID" value="NZ_SRMQ01000005.1"/>
</dbReference>
<evidence type="ECO:0000256" key="1">
    <source>
        <dbReference type="ARBA" id="ARBA00004986"/>
    </source>
</evidence>
<comment type="caution">
    <text evidence="12">The sequence shown here is derived from an EMBL/GenBank/DDBJ whole genome shotgun (WGS) entry which is preliminary data.</text>
</comment>
<dbReference type="GO" id="GO:0009090">
    <property type="term" value="P:homoserine biosynthetic process"/>
    <property type="evidence" value="ECO:0007669"/>
    <property type="project" value="TreeGrafter"/>
</dbReference>
<evidence type="ECO:0000256" key="6">
    <source>
        <dbReference type="ARBA" id="ARBA00022741"/>
    </source>
</evidence>
<dbReference type="GO" id="GO:0005524">
    <property type="term" value="F:ATP binding"/>
    <property type="evidence" value="ECO:0007669"/>
    <property type="project" value="UniProtKB-KW"/>
</dbReference>
<dbReference type="Proteomes" id="UP000297714">
    <property type="component" value="Unassembled WGS sequence"/>
</dbReference>
<dbReference type="Gene3D" id="3.30.2130.10">
    <property type="entry name" value="VC0802-like"/>
    <property type="match status" value="1"/>
</dbReference>
<reference evidence="12 13" key="1">
    <citation type="submission" date="2019-04" db="EMBL/GenBank/DDBJ databases">
        <authorList>
            <person name="Poehlein A."/>
            <person name="Bengelsdorf F.R."/>
            <person name="Duerre P."/>
            <person name="Daniel R."/>
        </authorList>
    </citation>
    <scope>NUCLEOTIDE SEQUENCE [LARGE SCALE GENOMIC DNA]</scope>
    <source>
        <strain evidence="12 13">BS-1</strain>
    </source>
</reference>
<organism evidence="12 13">
    <name type="scientific">Caproiciproducens galactitolivorans</name>
    <dbReference type="NCBI Taxonomy" id="642589"/>
    <lineage>
        <taxon>Bacteria</taxon>
        <taxon>Bacillati</taxon>
        <taxon>Bacillota</taxon>
        <taxon>Clostridia</taxon>
        <taxon>Eubacteriales</taxon>
        <taxon>Acutalibacteraceae</taxon>
        <taxon>Caproiciproducens</taxon>
    </lineage>
</organism>
<evidence type="ECO:0000256" key="8">
    <source>
        <dbReference type="ARBA" id="ARBA00022840"/>
    </source>
</evidence>
<dbReference type="GO" id="GO:0005829">
    <property type="term" value="C:cytosol"/>
    <property type="evidence" value="ECO:0007669"/>
    <property type="project" value="TreeGrafter"/>
</dbReference>
<dbReference type="InterPro" id="IPR002912">
    <property type="entry name" value="ACT_dom"/>
</dbReference>
<feature type="domain" description="ACT" evidence="11">
    <location>
        <begin position="16"/>
        <end position="90"/>
    </location>
</feature>
<dbReference type="EC" id="2.7.2.4" evidence="4"/>
<evidence type="ECO:0000256" key="2">
    <source>
        <dbReference type="ARBA" id="ARBA00005139"/>
    </source>
</evidence>
<keyword evidence="5 12" id="KW-0808">Transferase</keyword>
<evidence type="ECO:0000313" key="13">
    <source>
        <dbReference type="Proteomes" id="UP000297714"/>
    </source>
</evidence>
<gene>
    <name evidence="12" type="primary">lysC_2</name>
    <name evidence="12" type="ORF">CAGA_14140</name>
</gene>
<dbReference type="Pfam" id="PF22468">
    <property type="entry name" value="ACT_9"/>
    <property type="match status" value="1"/>
</dbReference>
<dbReference type="InterPro" id="IPR054352">
    <property type="entry name" value="ACT_Aspartokinase"/>
</dbReference>
<dbReference type="AlphaFoldDB" id="A0A4Z0YCG1"/>
<dbReference type="EMBL" id="SRMQ01000005">
    <property type="protein sequence ID" value="TGJ76503.1"/>
    <property type="molecule type" value="Genomic_DNA"/>
</dbReference>
<sequence length="155" mass="16953">MNLEPVITTVNDITLVTLQNCPSEFSFIADLFQKISDCGVNVDMISLAPTQGAFTSISFTISDNDLDKILSFTSNLRDTSNIKTIVSSGNCKISVYDQKMKETPGVAAKVFDAAAKIDTDIRLITTSEVDISLLITAADFDQTLHEIEKVMHITK</sequence>
<keyword evidence="13" id="KW-1185">Reference proteome</keyword>
<comment type="pathway">
    <text evidence="2">Amino-acid biosynthesis; L-threonine biosynthesis; L-threonine from L-aspartate: step 1/5.</text>
</comment>
<name>A0A4Z0YCG1_9FIRM</name>
<dbReference type="SUPFAM" id="SSF55021">
    <property type="entry name" value="ACT-like"/>
    <property type="match status" value="2"/>
</dbReference>
<keyword evidence="9" id="KW-0028">Amino-acid biosynthesis</keyword>
<comment type="similarity">
    <text evidence="3">Belongs to the aspartokinase family.</text>
</comment>
<keyword evidence="9" id="KW-0457">Lysine biosynthesis</keyword>
<protein>
    <recommendedName>
        <fullName evidence="4">aspartate kinase</fullName>
        <ecNumber evidence="4">2.7.2.4</ecNumber>
    </recommendedName>
</protein>
<dbReference type="GO" id="GO:0009089">
    <property type="term" value="P:lysine biosynthetic process via diaminopimelate"/>
    <property type="evidence" value="ECO:0007669"/>
    <property type="project" value="TreeGrafter"/>
</dbReference>
<dbReference type="PANTHER" id="PTHR21499">
    <property type="entry name" value="ASPARTATE KINASE"/>
    <property type="match status" value="1"/>
</dbReference>
<accession>A0A4Z0YCG1</accession>
<evidence type="ECO:0000256" key="4">
    <source>
        <dbReference type="ARBA" id="ARBA00013059"/>
    </source>
</evidence>
<dbReference type="PANTHER" id="PTHR21499:SF3">
    <property type="entry name" value="ASPARTOKINASE"/>
    <property type="match status" value="1"/>
</dbReference>
<dbReference type="OrthoDB" id="1857645at2"/>